<name>A0A2P8CVW6_9BACT</name>
<accession>A0A2P8CVW6</accession>
<gene>
    <name evidence="1" type="ORF">B0I18_113134</name>
</gene>
<comment type="caution">
    <text evidence="1">The sequence shown here is derived from an EMBL/GenBank/DDBJ whole genome shotgun (WGS) entry which is preliminary data.</text>
</comment>
<reference evidence="1 2" key="1">
    <citation type="submission" date="2018-03" db="EMBL/GenBank/DDBJ databases">
        <title>Genomic Encyclopedia of Type Strains, Phase III (KMG-III): the genomes of soil and plant-associated and newly described type strains.</title>
        <authorList>
            <person name="Whitman W."/>
        </authorList>
    </citation>
    <scope>NUCLEOTIDE SEQUENCE [LARGE SCALE GENOMIC DNA]</scope>
    <source>
        <strain evidence="1 2">CGMCC 1.12700</strain>
    </source>
</reference>
<protein>
    <submittedName>
        <fullName evidence="1">Uncharacterized protein</fullName>
    </submittedName>
</protein>
<organism evidence="1 2">
    <name type="scientific">Taibaiella chishuiensis</name>
    <dbReference type="NCBI Taxonomy" id="1434707"/>
    <lineage>
        <taxon>Bacteria</taxon>
        <taxon>Pseudomonadati</taxon>
        <taxon>Bacteroidota</taxon>
        <taxon>Chitinophagia</taxon>
        <taxon>Chitinophagales</taxon>
        <taxon>Chitinophagaceae</taxon>
        <taxon>Taibaiella</taxon>
    </lineage>
</organism>
<evidence type="ECO:0000313" key="1">
    <source>
        <dbReference type="EMBL" id="PSK89122.1"/>
    </source>
</evidence>
<proteinExistence type="predicted"/>
<dbReference type="Proteomes" id="UP000240572">
    <property type="component" value="Unassembled WGS sequence"/>
</dbReference>
<sequence length="71" mass="7750">MKKATNKTNRLALKKMTIAELNTRLQSRILGAGDEQVASDTIRASREGCITMSDDCPGPQLIIPQPVVVVR</sequence>
<dbReference type="AlphaFoldDB" id="A0A2P8CVW6"/>
<evidence type="ECO:0000313" key="2">
    <source>
        <dbReference type="Proteomes" id="UP000240572"/>
    </source>
</evidence>
<keyword evidence="2" id="KW-1185">Reference proteome</keyword>
<dbReference type="EMBL" id="PYGD01000013">
    <property type="protein sequence ID" value="PSK89122.1"/>
    <property type="molecule type" value="Genomic_DNA"/>
</dbReference>